<reference evidence="3" key="1">
    <citation type="journal article" date="2021" name="Syst. Appl. Microbiol.">
        <title>Roseomonas hellenica sp. nov., isolated from roots of wild-growing Alkanna tinctoria.</title>
        <authorList>
            <person name="Rat A."/>
            <person name="Naranjo H.D."/>
            <person name="Lebbe L."/>
            <person name="Cnockaert M."/>
            <person name="Krigas N."/>
            <person name="Grigoriadou K."/>
            <person name="Maloupa E."/>
            <person name="Willems A."/>
        </authorList>
    </citation>
    <scope>NUCLEOTIDE SEQUENCE [LARGE SCALE GENOMIC DNA]</scope>
    <source>
        <strain evidence="3">LMG 31523</strain>
    </source>
</reference>
<keyword evidence="3" id="KW-1185">Reference proteome</keyword>
<comment type="caution">
    <text evidence="2">The sequence shown here is derived from an EMBL/GenBank/DDBJ whole genome shotgun (WGS) entry which is preliminary data.</text>
</comment>
<evidence type="ECO:0000313" key="2">
    <source>
        <dbReference type="EMBL" id="MBR0669438.1"/>
    </source>
</evidence>
<feature type="transmembrane region" description="Helical" evidence="1">
    <location>
        <begin position="47"/>
        <end position="66"/>
    </location>
</feature>
<keyword evidence="1" id="KW-0472">Membrane</keyword>
<dbReference type="Proteomes" id="UP001196870">
    <property type="component" value="Unassembled WGS sequence"/>
</dbReference>
<protein>
    <submittedName>
        <fullName evidence="2">DUF1772 domain-containing protein</fullName>
    </submittedName>
</protein>
<organism evidence="2 3">
    <name type="scientific">Plastoroseomonas hellenica</name>
    <dbReference type="NCBI Taxonomy" id="2687306"/>
    <lineage>
        <taxon>Bacteria</taxon>
        <taxon>Pseudomonadati</taxon>
        <taxon>Pseudomonadota</taxon>
        <taxon>Alphaproteobacteria</taxon>
        <taxon>Acetobacterales</taxon>
        <taxon>Acetobacteraceae</taxon>
        <taxon>Plastoroseomonas</taxon>
    </lineage>
</organism>
<name>A0ABS5FA50_9PROT</name>
<gene>
    <name evidence="2" type="ORF">GXW71_34160</name>
</gene>
<feature type="transmembrane region" description="Helical" evidence="1">
    <location>
        <begin position="115"/>
        <end position="139"/>
    </location>
</feature>
<accession>A0ABS5FA50</accession>
<evidence type="ECO:0000256" key="1">
    <source>
        <dbReference type="SAM" id="Phobius"/>
    </source>
</evidence>
<dbReference type="RefSeq" id="WP_211858472.1">
    <property type="nucleotide sequence ID" value="NZ_JAAGBB010000115.1"/>
</dbReference>
<dbReference type="InterPro" id="IPR023486">
    <property type="entry name" value="TFIIB_CS"/>
</dbReference>
<dbReference type="InterPro" id="IPR013901">
    <property type="entry name" value="Anthrone_oxy"/>
</dbReference>
<dbReference type="EMBL" id="JAAGBB010000115">
    <property type="protein sequence ID" value="MBR0669438.1"/>
    <property type="molecule type" value="Genomic_DNA"/>
</dbReference>
<dbReference type="PANTHER" id="PTHR36535:SF1">
    <property type="entry name" value="DUF1772 DOMAIN-CONTAINING PROTEIN"/>
    <property type="match status" value="1"/>
</dbReference>
<feature type="transmembrane region" description="Helical" evidence="1">
    <location>
        <begin position="73"/>
        <end position="95"/>
    </location>
</feature>
<dbReference type="PROSITE" id="PS00782">
    <property type="entry name" value="TFIIB"/>
    <property type="match status" value="1"/>
</dbReference>
<evidence type="ECO:0000313" key="3">
    <source>
        <dbReference type="Proteomes" id="UP001196870"/>
    </source>
</evidence>
<sequence>MLGLLALTTAAVFAGAALYINLAEQPARLGLDDRAALAQWKPSYARGFAMQASIAVLSGLLGAAAWWRAGDALWLLGAVIIIANWPYTLLAIMPVNRRLEATPPEQASGETRALLRRWGLLHAGRSALGAIATAIYLAAAARLP</sequence>
<keyword evidence="1" id="KW-1133">Transmembrane helix</keyword>
<proteinExistence type="predicted"/>
<dbReference type="Pfam" id="PF08592">
    <property type="entry name" value="Anthrone_oxy"/>
    <property type="match status" value="1"/>
</dbReference>
<dbReference type="PANTHER" id="PTHR36535">
    <property type="entry name" value="YALI0E30327P"/>
    <property type="match status" value="1"/>
</dbReference>
<keyword evidence="1" id="KW-0812">Transmembrane</keyword>